<evidence type="ECO:0000313" key="1">
    <source>
        <dbReference type="EMBL" id="MFD2261004.1"/>
    </source>
</evidence>
<gene>
    <name evidence="1" type="ORF">ACFSMZ_14725</name>
</gene>
<sequence length="160" mass="16912">MTLGSVSVAASSDEQFFRSVSGKWTGPGEIVAGKYKGTKFVCTFNGENPEGQVGMALDGGCRVGMLTQEMSARVQRSGKGYTGTFLDGAAGQGLDVVGGNIRNNKAIFRILRNKLSGAMSAHMVDQDKMNVTISVQVDDELVPVIGMTLKRVNTKMASGN</sequence>
<comment type="caution">
    <text evidence="1">The sequence shown here is derived from an EMBL/GenBank/DDBJ whole genome shotgun (WGS) entry which is preliminary data.</text>
</comment>
<reference evidence="2" key="1">
    <citation type="journal article" date="2019" name="Int. J. Syst. Evol. Microbiol.">
        <title>The Global Catalogue of Microorganisms (GCM) 10K type strain sequencing project: providing services to taxonomists for standard genome sequencing and annotation.</title>
        <authorList>
            <consortium name="The Broad Institute Genomics Platform"/>
            <consortium name="The Broad Institute Genome Sequencing Center for Infectious Disease"/>
            <person name="Wu L."/>
            <person name="Ma J."/>
        </authorList>
    </citation>
    <scope>NUCLEOTIDE SEQUENCE [LARGE SCALE GENOMIC DNA]</scope>
    <source>
        <strain evidence="2">KCTC 23707</strain>
    </source>
</reference>
<dbReference type="EMBL" id="JBHUIR010000054">
    <property type="protein sequence ID" value="MFD2261004.1"/>
    <property type="molecule type" value="Genomic_DNA"/>
</dbReference>
<name>A0ABW5DJA9_9HYPH</name>
<evidence type="ECO:0000313" key="2">
    <source>
        <dbReference type="Proteomes" id="UP001597373"/>
    </source>
</evidence>
<accession>A0ABW5DJA9</accession>
<dbReference type="Proteomes" id="UP001597373">
    <property type="component" value="Unassembled WGS sequence"/>
</dbReference>
<protein>
    <submittedName>
        <fullName evidence="1">Uncharacterized protein</fullName>
    </submittedName>
</protein>
<dbReference type="RefSeq" id="WP_345098279.1">
    <property type="nucleotide sequence ID" value="NZ_BAABGS010000012.1"/>
</dbReference>
<organism evidence="1 2">
    <name type="scientific">Chelativorans composti</name>
    <dbReference type="NCBI Taxonomy" id="768533"/>
    <lineage>
        <taxon>Bacteria</taxon>
        <taxon>Pseudomonadati</taxon>
        <taxon>Pseudomonadota</taxon>
        <taxon>Alphaproteobacteria</taxon>
        <taxon>Hyphomicrobiales</taxon>
        <taxon>Phyllobacteriaceae</taxon>
        <taxon>Chelativorans</taxon>
    </lineage>
</organism>
<proteinExistence type="predicted"/>
<keyword evidence="2" id="KW-1185">Reference proteome</keyword>